<dbReference type="EMBL" id="OU015567">
    <property type="protein sequence ID" value="CAG5112298.1"/>
    <property type="molecule type" value="Genomic_DNA"/>
</dbReference>
<name>A0ABN7TCL8_OIKDI</name>
<evidence type="ECO:0000256" key="1">
    <source>
        <dbReference type="SAM" id="MobiDB-lite"/>
    </source>
</evidence>
<sequence>MKIGAVAFFVGSAESFCFGGRWSNWSNCEIEGGKQCGTGSRIRKRQCGFGADEAQESESCEKGMHQWSEWSSCCSEGDRQENIRLRKRGTNCGVEVVEFGEQVCTWIPYNPARPRHSCAAFRNGQRQTGRAGGRFDADSTDFQSASISDRNYDNDRNERPWYASRYGFQVKDLFKNIFGTGNEESNEENVESPPVEDNSLEVSSDSSVLATVLENAQ</sequence>
<keyword evidence="3" id="KW-1185">Reference proteome</keyword>
<protein>
    <submittedName>
        <fullName evidence="2">Oidioi.mRNA.OKI2018_I69.chr2.g6526.t1.cds</fullName>
    </submittedName>
</protein>
<evidence type="ECO:0000313" key="3">
    <source>
        <dbReference type="Proteomes" id="UP001158576"/>
    </source>
</evidence>
<reference evidence="2 3" key="1">
    <citation type="submission" date="2021-04" db="EMBL/GenBank/DDBJ databases">
        <authorList>
            <person name="Bliznina A."/>
        </authorList>
    </citation>
    <scope>NUCLEOTIDE SEQUENCE [LARGE SCALE GENOMIC DNA]</scope>
</reference>
<feature type="region of interest" description="Disordered" evidence="1">
    <location>
        <begin position="180"/>
        <end position="208"/>
    </location>
</feature>
<dbReference type="Proteomes" id="UP001158576">
    <property type="component" value="Chromosome 2"/>
</dbReference>
<evidence type="ECO:0000313" key="2">
    <source>
        <dbReference type="EMBL" id="CAG5112298.1"/>
    </source>
</evidence>
<gene>
    <name evidence="2" type="ORF">OKIOD_LOCUS15291</name>
</gene>
<proteinExistence type="predicted"/>
<organism evidence="2 3">
    <name type="scientific">Oikopleura dioica</name>
    <name type="common">Tunicate</name>
    <dbReference type="NCBI Taxonomy" id="34765"/>
    <lineage>
        <taxon>Eukaryota</taxon>
        <taxon>Metazoa</taxon>
        <taxon>Chordata</taxon>
        <taxon>Tunicata</taxon>
        <taxon>Appendicularia</taxon>
        <taxon>Copelata</taxon>
        <taxon>Oikopleuridae</taxon>
        <taxon>Oikopleura</taxon>
    </lineage>
</organism>
<accession>A0ABN7TCL8</accession>